<evidence type="ECO:0000259" key="6">
    <source>
        <dbReference type="PROSITE" id="PS50893"/>
    </source>
</evidence>
<dbReference type="InterPro" id="IPR003439">
    <property type="entry name" value="ABC_transporter-like_ATP-bd"/>
</dbReference>
<evidence type="ECO:0000256" key="5">
    <source>
        <dbReference type="SAM" id="MobiDB-lite"/>
    </source>
</evidence>
<dbReference type="InterPro" id="IPR027417">
    <property type="entry name" value="P-loop_NTPase"/>
</dbReference>
<evidence type="ECO:0000313" key="8">
    <source>
        <dbReference type="Proteomes" id="UP001596004"/>
    </source>
</evidence>
<gene>
    <name evidence="7" type="ORF">ACFO60_37230</name>
</gene>
<dbReference type="EMBL" id="JBHSFP010000046">
    <property type="protein sequence ID" value="MFC4536444.1"/>
    <property type="molecule type" value="Genomic_DNA"/>
</dbReference>
<evidence type="ECO:0000256" key="4">
    <source>
        <dbReference type="ARBA" id="ARBA00022840"/>
    </source>
</evidence>
<dbReference type="PROSITE" id="PS00211">
    <property type="entry name" value="ABC_TRANSPORTER_1"/>
    <property type="match status" value="1"/>
</dbReference>
<dbReference type="Proteomes" id="UP001596004">
    <property type="component" value="Unassembled WGS sequence"/>
</dbReference>
<comment type="caution">
    <text evidence="7">The sequence shown here is derived from an EMBL/GenBank/DDBJ whole genome shotgun (WGS) entry which is preliminary data.</text>
</comment>
<keyword evidence="8" id="KW-1185">Reference proteome</keyword>
<protein>
    <submittedName>
        <fullName evidence="7">Sugar ABC transporter ATP-binding protein</fullName>
    </submittedName>
</protein>
<keyword evidence="4 7" id="KW-0067">ATP-binding</keyword>
<dbReference type="GO" id="GO:0005524">
    <property type="term" value="F:ATP binding"/>
    <property type="evidence" value="ECO:0007669"/>
    <property type="project" value="UniProtKB-KW"/>
</dbReference>
<dbReference type="SMART" id="SM00382">
    <property type="entry name" value="AAA"/>
    <property type="match status" value="2"/>
</dbReference>
<dbReference type="InterPro" id="IPR003593">
    <property type="entry name" value="AAA+_ATPase"/>
</dbReference>
<dbReference type="SUPFAM" id="SSF52540">
    <property type="entry name" value="P-loop containing nucleoside triphosphate hydrolases"/>
    <property type="match status" value="2"/>
</dbReference>
<accession>A0ABV9CTM3</accession>
<dbReference type="PROSITE" id="PS50893">
    <property type="entry name" value="ABC_TRANSPORTER_2"/>
    <property type="match status" value="2"/>
</dbReference>
<dbReference type="InterPro" id="IPR050107">
    <property type="entry name" value="ABC_carbohydrate_import_ATPase"/>
</dbReference>
<dbReference type="PANTHER" id="PTHR43790:SF9">
    <property type="entry name" value="GALACTOFURANOSE TRANSPORTER ATP-BINDING PROTEIN YTFR"/>
    <property type="match status" value="1"/>
</dbReference>
<dbReference type="RefSeq" id="WP_380850912.1">
    <property type="nucleotide sequence ID" value="NZ_JBHSFP010000046.1"/>
</dbReference>
<dbReference type="CDD" id="cd03216">
    <property type="entry name" value="ABC_Carb_Monos_I"/>
    <property type="match status" value="1"/>
</dbReference>
<dbReference type="InterPro" id="IPR017871">
    <property type="entry name" value="ABC_transporter-like_CS"/>
</dbReference>
<evidence type="ECO:0000256" key="2">
    <source>
        <dbReference type="ARBA" id="ARBA00022737"/>
    </source>
</evidence>
<sequence>MQNRRGRFPGQDTMRRSRARRCRRLARRAGRVLKMTGIGKSFLGVRVLRDVDLEAAAGEVHAVVGENGAGKSTLMKILAGVHTPDEGTIEIDGRHVAFGHPVEAQRSGVAIIHQEFTLLPERTVAENVFLGREPGRWGLVDRAAMESATGELLRSLGEESFGPRDLVRRLSVARQQVVEIAKALSLNARIVVMDEPTAALAGHEVELLYTLVRRLTERGIAVLYISHRLREVFELADRITVLKDGALVTTAAASTLTTAELVRLMVGRELDSYFPPRAEEPPGEVVLRVRGGGNARLRGIDLDLRAGEIVGLGGLQGSGRTELAKALFGAEPFTSGEMTPRRPRTPREGIAAGIGLVTEDRKSEGLLLDQRVRDNALLVARATGRRPEGVERLLERVRLSPPRPAQEVRLLSGGNQQKVVLAKWMAVAPRVLLFDEPTRGVDVGAKAAIHDLMRELARGGMAILMISSELPELIGMSDRIVVLREGRVAGELPAGPSEEDVMRLAAAS</sequence>
<organism evidence="7 8">
    <name type="scientific">Sphaerisporangium dianthi</name>
    <dbReference type="NCBI Taxonomy" id="1436120"/>
    <lineage>
        <taxon>Bacteria</taxon>
        <taxon>Bacillati</taxon>
        <taxon>Actinomycetota</taxon>
        <taxon>Actinomycetes</taxon>
        <taxon>Streptosporangiales</taxon>
        <taxon>Streptosporangiaceae</taxon>
        <taxon>Sphaerisporangium</taxon>
    </lineage>
</organism>
<dbReference type="CDD" id="cd03215">
    <property type="entry name" value="ABC_Carb_Monos_II"/>
    <property type="match status" value="1"/>
</dbReference>
<name>A0ABV9CTM3_9ACTN</name>
<keyword evidence="2" id="KW-0677">Repeat</keyword>
<evidence type="ECO:0000256" key="3">
    <source>
        <dbReference type="ARBA" id="ARBA00022741"/>
    </source>
</evidence>
<feature type="domain" description="ABC transporter" evidence="6">
    <location>
        <begin position="281"/>
        <end position="505"/>
    </location>
</feature>
<proteinExistence type="predicted"/>
<dbReference type="PANTHER" id="PTHR43790">
    <property type="entry name" value="CARBOHYDRATE TRANSPORT ATP-BINDING PROTEIN MG119-RELATED"/>
    <property type="match status" value="1"/>
</dbReference>
<keyword evidence="1" id="KW-0813">Transport</keyword>
<feature type="domain" description="ABC transporter" evidence="6">
    <location>
        <begin position="33"/>
        <end position="269"/>
    </location>
</feature>
<evidence type="ECO:0000256" key="1">
    <source>
        <dbReference type="ARBA" id="ARBA00022448"/>
    </source>
</evidence>
<evidence type="ECO:0000313" key="7">
    <source>
        <dbReference type="EMBL" id="MFC4536444.1"/>
    </source>
</evidence>
<reference evidence="8" key="1">
    <citation type="journal article" date="2019" name="Int. J. Syst. Evol. Microbiol.">
        <title>The Global Catalogue of Microorganisms (GCM) 10K type strain sequencing project: providing services to taxonomists for standard genome sequencing and annotation.</title>
        <authorList>
            <consortium name="The Broad Institute Genomics Platform"/>
            <consortium name="The Broad Institute Genome Sequencing Center for Infectious Disease"/>
            <person name="Wu L."/>
            <person name="Ma J."/>
        </authorList>
    </citation>
    <scope>NUCLEOTIDE SEQUENCE [LARGE SCALE GENOMIC DNA]</scope>
    <source>
        <strain evidence="8">CGMCC 4.7132</strain>
    </source>
</reference>
<dbReference type="Gene3D" id="3.40.50.300">
    <property type="entry name" value="P-loop containing nucleotide triphosphate hydrolases"/>
    <property type="match status" value="2"/>
</dbReference>
<keyword evidence="3" id="KW-0547">Nucleotide-binding</keyword>
<feature type="region of interest" description="Disordered" evidence="5">
    <location>
        <begin position="1"/>
        <end position="20"/>
    </location>
</feature>
<dbReference type="Pfam" id="PF00005">
    <property type="entry name" value="ABC_tran"/>
    <property type="match status" value="2"/>
</dbReference>